<keyword evidence="8" id="KW-1185">Reference proteome</keyword>
<evidence type="ECO:0000313" key="8">
    <source>
        <dbReference type="Proteomes" id="UP001163046"/>
    </source>
</evidence>
<accession>A0A9W9YSJ2</accession>
<reference evidence="7" key="1">
    <citation type="submission" date="2023-01" db="EMBL/GenBank/DDBJ databases">
        <title>Genome assembly of the deep-sea coral Lophelia pertusa.</title>
        <authorList>
            <person name="Herrera S."/>
            <person name="Cordes E."/>
        </authorList>
    </citation>
    <scope>NUCLEOTIDE SEQUENCE</scope>
    <source>
        <strain evidence="7">USNM1676648</strain>
        <tissue evidence="7">Polyp</tissue>
    </source>
</reference>
<evidence type="ECO:0000256" key="1">
    <source>
        <dbReference type="ARBA" id="ARBA00004123"/>
    </source>
</evidence>
<feature type="domain" description="C2H2-type" evidence="6">
    <location>
        <begin position="649"/>
        <end position="679"/>
    </location>
</feature>
<feature type="compositionally biased region" description="Polar residues" evidence="5">
    <location>
        <begin position="95"/>
        <end position="113"/>
    </location>
</feature>
<feature type="region of interest" description="Disordered" evidence="5">
    <location>
        <begin position="204"/>
        <end position="299"/>
    </location>
</feature>
<dbReference type="PROSITE" id="PS00028">
    <property type="entry name" value="ZINC_FINGER_C2H2_1"/>
    <property type="match status" value="1"/>
</dbReference>
<dbReference type="PANTHER" id="PTHR15856">
    <property type="entry name" value="PHD FINGER PROTEIN 20-RELATED"/>
    <property type="match status" value="1"/>
</dbReference>
<evidence type="ECO:0000259" key="6">
    <source>
        <dbReference type="PROSITE" id="PS50157"/>
    </source>
</evidence>
<evidence type="ECO:0000256" key="4">
    <source>
        <dbReference type="PROSITE-ProRule" id="PRU00042"/>
    </source>
</evidence>
<feature type="compositionally biased region" description="Basic and acidic residues" evidence="5">
    <location>
        <begin position="664"/>
        <end position="681"/>
    </location>
</feature>
<evidence type="ECO:0000256" key="2">
    <source>
        <dbReference type="ARBA" id="ARBA00022737"/>
    </source>
</evidence>
<comment type="subcellular location">
    <subcellularLocation>
        <location evidence="1">Nucleus</location>
    </subcellularLocation>
</comment>
<organism evidence="7 8">
    <name type="scientific">Desmophyllum pertusum</name>
    <dbReference type="NCBI Taxonomy" id="174260"/>
    <lineage>
        <taxon>Eukaryota</taxon>
        <taxon>Metazoa</taxon>
        <taxon>Cnidaria</taxon>
        <taxon>Anthozoa</taxon>
        <taxon>Hexacorallia</taxon>
        <taxon>Scleractinia</taxon>
        <taxon>Caryophylliina</taxon>
        <taxon>Caryophylliidae</taxon>
        <taxon>Desmophyllum</taxon>
    </lineage>
</organism>
<dbReference type="OrthoDB" id="5974803at2759"/>
<feature type="compositionally biased region" description="Basic and acidic residues" evidence="5">
    <location>
        <begin position="558"/>
        <end position="569"/>
    </location>
</feature>
<name>A0A9W9YSJ2_9CNID</name>
<feature type="compositionally biased region" description="Low complexity" evidence="5">
    <location>
        <begin position="726"/>
        <end position="741"/>
    </location>
</feature>
<keyword evidence="4" id="KW-0862">Zinc</keyword>
<sequence>MLPSEENDNSNDGSVCDSNSSELHQEQSDSASPVVTVAPKTETNSSLVVSKPPDSSHKIRTSKGPKIKRTLSRAERLSKSRKAKSGLSLKMNLSLKVSPSKQQGTPGVNSASKADTPGVSLPSKGAPPLKASIKSEKTVQRRRSFKGGRSSSLSPRGYGYSMAFMDIEKPSLPGVKPEGESEIHAAPSTCTTESGLTLLKISTQSTTCTTTSPTSPIAAGTSGETQTAPKKQTYQAKKFRLDQITGKLSAQRQSEAQAAAHSPSAFQLTKHHPSPPPPPAMSPSPPANPPYPREAYPPPGPPPLIYSPMPGACCPTPHHQHMYGPHPGHGMRLPAGHMHPHPDYPPPSSGYMLYAHGMHYPPHGPCIGQCSCSAGVRQPVFHPLPPGAPPPPPPTHESALAQLMQCEQRMLHGGPGLPHYREAAPPGPWVGHRHGPPPSQPFIPVSHHHEDLWHAHEERALQAPPVSQGPPRPASISPTSDSAKHPNRRSRKSERPLPTKALPASSVPSMEASLTPLATKTDLENASTADKGIVQRNDKDRVQVASKTAISGESAKGVFRDKTEKDEKSLMATSQLPPATDQKIAITTSSASVIGAGSSSTVPPHIGAISGVPREGSTEGLPALLPGKIRKGKDLAPKELIIEIDHNKYKCQVPGCDKSFRKESGLESHMKYYHNQKDKSGMKRKKSVSVRSDSTPDTSPEFGSHYRVPKRRIHRSSAPANLSTGSSLLSSPSSTIAPATIKPEPQEPESPDVFMSISMDSETVCQSGHRPGD</sequence>
<dbReference type="PROSITE" id="PS50157">
    <property type="entry name" value="ZINC_FINGER_C2H2_2"/>
    <property type="match status" value="1"/>
</dbReference>
<feature type="region of interest" description="Disordered" evidence="5">
    <location>
        <begin position="664"/>
        <end position="773"/>
    </location>
</feature>
<feature type="region of interest" description="Disordered" evidence="5">
    <location>
        <begin position="415"/>
        <end position="445"/>
    </location>
</feature>
<dbReference type="SMART" id="SM00355">
    <property type="entry name" value="ZnF_C2H2"/>
    <property type="match status" value="1"/>
</dbReference>
<evidence type="ECO:0000256" key="5">
    <source>
        <dbReference type="SAM" id="MobiDB-lite"/>
    </source>
</evidence>
<dbReference type="AlphaFoldDB" id="A0A9W9YSJ2"/>
<dbReference type="SUPFAM" id="SSF57667">
    <property type="entry name" value="beta-beta-alpha zinc fingers"/>
    <property type="match status" value="1"/>
</dbReference>
<keyword evidence="4" id="KW-0863">Zinc-finger</keyword>
<feature type="compositionally biased region" description="Pro residues" evidence="5">
    <location>
        <begin position="274"/>
        <end position="299"/>
    </location>
</feature>
<feature type="compositionally biased region" description="Low complexity" evidence="5">
    <location>
        <begin position="249"/>
        <end position="262"/>
    </location>
</feature>
<feature type="compositionally biased region" description="Polar residues" evidence="5">
    <location>
        <begin position="223"/>
        <end position="235"/>
    </location>
</feature>
<dbReference type="InterPro" id="IPR013087">
    <property type="entry name" value="Znf_C2H2_type"/>
</dbReference>
<keyword evidence="4" id="KW-0479">Metal-binding</keyword>
<dbReference type="GO" id="GO:0044545">
    <property type="term" value="C:NSL complex"/>
    <property type="evidence" value="ECO:0007669"/>
    <property type="project" value="TreeGrafter"/>
</dbReference>
<feature type="region of interest" description="Disordered" evidence="5">
    <location>
        <begin position="595"/>
        <end position="625"/>
    </location>
</feature>
<dbReference type="GO" id="GO:0005634">
    <property type="term" value="C:nucleus"/>
    <property type="evidence" value="ECO:0007669"/>
    <property type="project" value="UniProtKB-SubCell"/>
</dbReference>
<dbReference type="Gene3D" id="3.30.160.60">
    <property type="entry name" value="Classic Zinc Finger"/>
    <property type="match status" value="1"/>
</dbReference>
<dbReference type="EMBL" id="MU827308">
    <property type="protein sequence ID" value="KAJ7361848.1"/>
    <property type="molecule type" value="Genomic_DNA"/>
</dbReference>
<comment type="caution">
    <text evidence="7">The sequence shown here is derived from an EMBL/GenBank/DDBJ whole genome shotgun (WGS) entry which is preliminary data.</text>
</comment>
<feature type="compositionally biased region" description="Low complexity" evidence="5">
    <location>
        <begin position="204"/>
        <end position="222"/>
    </location>
</feature>
<feature type="compositionally biased region" description="Basic residues" evidence="5">
    <location>
        <begin position="58"/>
        <end position="71"/>
    </location>
</feature>
<dbReference type="GO" id="GO:0008270">
    <property type="term" value="F:zinc ion binding"/>
    <property type="evidence" value="ECO:0007669"/>
    <property type="project" value="UniProtKB-KW"/>
</dbReference>
<protein>
    <recommendedName>
        <fullName evidence="6">C2H2-type domain-containing protein</fullName>
    </recommendedName>
</protein>
<keyword evidence="2" id="KW-0677">Repeat</keyword>
<feature type="region of interest" description="Disordered" evidence="5">
    <location>
        <begin position="461"/>
        <end position="570"/>
    </location>
</feature>
<gene>
    <name evidence="7" type="ORF">OS493_014490</name>
</gene>
<evidence type="ECO:0000313" key="7">
    <source>
        <dbReference type="EMBL" id="KAJ7361848.1"/>
    </source>
</evidence>
<keyword evidence="3" id="KW-0539">Nucleus</keyword>
<feature type="compositionally biased region" description="Polar residues" evidence="5">
    <location>
        <begin position="10"/>
        <end position="33"/>
    </location>
</feature>
<dbReference type="GO" id="GO:0006357">
    <property type="term" value="P:regulation of transcription by RNA polymerase II"/>
    <property type="evidence" value="ECO:0007669"/>
    <property type="project" value="TreeGrafter"/>
</dbReference>
<feature type="region of interest" description="Disordered" evidence="5">
    <location>
        <begin position="1"/>
        <end position="157"/>
    </location>
</feature>
<dbReference type="PANTHER" id="PTHR15856:SF51">
    <property type="entry name" value="MBD-R2"/>
    <property type="match status" value="1"/>
</dbReference>
<dbReference type="Proteomes" id="UP001163046">
    <property type="component" value="Unassembled WGS sequence"/>
</dbReference>
<proteinExistence type="predicted"/>
<dbReference type="InterPro" id="IPR043449">
    <property type="entry name" value="PHF20-like"/>
</dbReference>
<evidence type="ECO:0000256" key="3">
    <source>
        <dbReference type="ARBA" id="ARBA00023242"/>
    </source>
</evidence>
<dbReference type="InterPro" id="IPR036236">
    <property type="entry name" value="Znf_C2H2_sf"/>
</dbReference>